<evidence type="ECO:0000256" key="3">
    <source>
        <dbReference type="ARBA" id="ARBA00022692"/>
    </source>
</evidence>
<keyword evidence="9" id="KW-1185">Reference proteome</keyword>
<evidence type="ECO:0000256" key="2">
    <source>
        <dbReference type="ARBA" id="ARBA00022475"/>
    </source>
</evidence>
<dbReference type="PANTHER" id="PTHR36115:SF9">
    <property type="entry name" value="LMO1584 PROTEIN"/>
    <property type="match status" value="1"/>
</dbReference>
<reference evidence="9" key="1">
    <citation type="submission" date="2016-02" db="EMBL/GenBank/DDBJ databases">
        <authorList>
            <person name="Dunlap C."/>
        </authorList>
    </citation>
    <scope>NUCLEOTIDE SEQUENCE [LARGE SCALE GENOMIC DNA]</scope>
    <source>
        <strain evidence="9">NRRL B-41092</strain>
    </source>
</reference>
<evidence type="ECO:0000256" key="5">
    <source>
        <dbReference type="ARBA" id="ARBA00023136"/>
    </source>
</evidence>
<feature type="transmembrane region" description="Helical" evidence="6">
    <location>
        <begin position="87"/>
        <end position="115"/>
    </location>
</feature>
<keyword evidence="5 6" id="KW-0472">Membrane</keyword>
<keyword evidence="3 6" id="KW-0812">Transmembrane</keyword>
<evidence type="ECO:0000256" key="4">
    <source>
        <dbReference type="ARBA" id="ARBA00022989"/>
    </source>
</evidence>
<feature type="domain" description="RDD" evidence="7">
    <location>
        <begin position="6"/>
        <end position="128"/>
    </location>
</feature>
<dbReference type="InterPro" id="IPR051791">
    <property type="entry name" value="Pra-immunoreactive"/>
</dbReference>
<protein>
    <recommendedName>
        <fullName evidence="7">RDD domain-containing protein</fullName>
    </recommendedName>
</protein>
<dbReference type="OrthoDB" id="1787043at2"/>
<dbReference type="Proteomes" id="UP000075430">
    <property type="component" value="Unassembled WGS sequence"/>
</dbReference>
<dbReference type="STRING" id="1793963.AXI58_00040"/>
<dbReference type="AlphaFoldDB" id="A0A150FC73"/>
<sequence>MNIYKPAGFWIRLGAVLLDYLIISLPLAIIFMLITGKDPNDSTFISVILTVYSIVLPVYWNGYVIGKKICGIRIVKKDGSQVSFLTMILRVLVGGLIYGVTFGIAVIVSAFMVGIREDKRSIHDFVAGTYVTYARPEDGMEKSE</sequence>
<keyword evidence="2" id="KW-1003">Cell membrane</keyword>
<comment type="caution">
    <text evidence="8">The sequence shown here is derived from an EMBL/GenBank/DDBJ whole genome shotgun (WGS) entry which is preliminary data.</text>
</comment>
<evidence type="ECO:0000313" key="9">
    <source>
        <dbReference type="Proteomes" id="UP000075430"/>
    </source>
</evidence>
<evidence type="ECO:0000259" key="7">
    <source>
        <dbReference type="Pfam" id="PF06271"/>
    </source>
</evidence>
<proteinExistence type="predicted"/>
<dbReference type="EMBL" id="LSBA01000001">
    <property type="protein sequence ID" value="KXZ23346.1"/>
    <property type="molecule type" value="Genomic_DNA"/>
</dbReference>
<keyword evidence="4 6" id="KW-1133">Transmembrane helix</keyword>
<feature type="transmembrane region" description="Helical" evidence="6">
    <location>
        <begin position="44"/>
        <end position="66"/>
    </location>
</feature>
<evidence type="ECO:0000256" key="1">
    <source>
        <dbReference type="ARBA" id="ARBA00004651"/>
    </source>
</evidence>
<evidence type="ECO:0000313" key="8">
    <source>
        <dbReference type="EMBL" id="KXZ23346.1"/>
    </source>
</evidence>
<comment type="subcellular location">
    <subcellularLocation>
        <location evidence="1">Cell membrane</location>
        <topology evidence="1">Multi-pass membrane protein</topology>
    </subcellularLocation>
</comment>
<dbReference type="PANTHER" id="PTHR36115">
    <property type="entry name" value="PROLINE-RICH ANTIGEN HOMOLOG-RELATED"/>
    <property type="match status" value="1"/>
</dbReference>
<dbReference type="Pfam" id="PF06271">
    <property type="entry name" value="RDD"/>
    <property type="match status" value="1"/>
</dbReference>
<accession>A0A150FC73</accession>
<evidence type="ECO:0000256" key="6">
    <source>
        <dbReference type="SAM" id="Phobius"/>
    </source>
</evidence>
<dbReference type="RefSeq" id="WP_061519956.1">
    <property type="nucleotide sequence ID" value="NZ_JARLZY010000003.1"/>
</dbReference>
<dbReference type="InterPro" id="IPR010432">
    <property type="entry name" value="RDD"/>
</dbReference>
<organism evidence="8 9">
    <name type="scientific">Bacillus nakamurai</name>
    <dbReference type="NCBI Taxonomy" id="1793963"/>
    <lineage>
        <taxon>Bacteria</taxon>
        <taxon>Bacillati</taxon>
        <taxon>Bacillota</taxon>
        <taxon>Bacilli</taxon>
        <taxon>Bacillales</taxon>
        <taxon>Bacillaceae</taxon>
        <taxon>Bacillus</taxon>
    </lineage>
</organism>
<dbReference type="GO" id="GO:0005886">
    <property type="term" value="C:plasma membrane"/>
    <property type="evidence" value="ECO:0007669"/>
    <property type="project" value="UniProtKB-SubCell"/>
</dbReference>
<gene>
    <name evidence="8" type="ORF">AXI58_00040</name>
</gene>
<feature type="transmembrane region" description="Helical" evidence="6">
    <location>
        <begin position="9"/>
        <end position="32"/>
    </location>
</feature>
<name>A0A150FC73_9BACI</name>